<protein>
    <recommendedName>
        <fullName evidence="6">Aldoketomutase</fullName>
    </recommendedName>
    <alternativeName>
        <fullName evidence="5">Ketone-aldehyde mutase</fullName>
    </alternativeName>
    <alternativeName>
        <fullName evidence="7">Methylglyoxalase</fullName>
    </alternativeName>
    <alternativeName>
        <fullName evidence="8">S-D-lactoylglutathione methylglyoxal lyase</fullName>
    </alternativeName>
</protein>
<evidence type="ECO:0000259" key="9">
    <source>
        <dbReference type="PROSITE" id="PS51819"/>
    </source>
</evidence>
<dbReference type="InterPro" id="IPR037523">
    <property type="entry name" value="VOC_core"/>
</dbReference>
<dbReference type="Gene3D" id="3.10.180.10">
    <property type="entry name" value="2,3-Dihydroxybiphenyl 1,2-Dioxygenase, domain 1"/>
    <property type="match status" value="1"/>
</dbReference>
<keyword evidence="3" id="KW-0533">Nickel</keyword>
<dbReference type="InterPro" id="IPR038396">
    <property type="entry name" value="SpoIIAA-like_sf"/>
</dbReference>
<keyword evidence="4" id="KW-0862">Zinc</keyword>
<organism evidence="10 11">
    <name type="scientific">Francisella halioticida</name>
    <dbReference type="NCBI Taxonomy" id="549298"/>
    <lineage>
        <taxon>Bacteria</taxon>
        <taxon>Pseudomonadati</taxon>
        <taxon>Pseudomonadota</taxon>
        <taxon>Gammaproteobacteria</taxon>
        <taxon>Thiotrichales</taxon>
        <taxon>Francisellaceae</taxon>
        <taxon>Francisella</taxon>
    </lineage>
</organism>
<gene>
    <name evidence="10" type="ORF">CDV26_05810</name>
</gene>
<proteinExistence type="predicted"/>
<comment type="cofactor">
    <cofactor evidence="2">
        <name>Ni(2+)</name>
        <dbReference type="ChEBI" id="CHEBI:49786"/>
    </cofactor>
</comment>
<feature type="domain" description="VOC" evidence="9">
    <location>
        <begin position="118"/>
        <end position="244"/>
    </location>
</feature>
<evidence type="ECO:0000256" key="4">
    <source>
        <dbReference type="ARBA" id="ARBA00022833"/>
    </source>
</evidence>
<dbReference type="PANTHER" id="PTHR10374">
    <property type="entry name" value="LACTOYLGLUTATHIONE LYASE GLYOXALASE I"/>
    <property type="match status" value="1"/>
</dbReference>
<dbReference type="Proteomes" id="UP000249910">
    <property type="component" value="Chromosome"/>
</dbReference>
<dbReference type="InterPro" id="IPR021866">
    <property type="entry name" value="SpoIIAA-like"/>
</dbReference>
<dbReference type="Pfam" id="PF00903">
    <property type="entry name" value="Glyoxalase"/>
    <property type="match status" value="1"/>
</dbReference>
<dbReference type="Gene3D" id="3.40.50.10600">
    <property type="entry name" value="SpoIIaa-like domains"/>
    <property type="match status" value="1"/>
</dbReference>
<reference evidence="10 11" key="1">
    <citation type="submission" date="2017-06" db="EMBL/GenBank/DDBJ databases">
        <title>Complete genome of Francisella halioticida.</title>
        <authorList>
            <person name="Sjodin A."/>
        </authorList>
    </citation>
    <scope>NUCLEOTIDE SEQUENCE [LARGE SCALE GENOMIC DNA]</scope>
    <source>
        <strain evidence="10 11">DSM 23729</strain>
    </source>
</reference>
<dbReference type="PANTHER" id="PTHR10374:SF30">
    <property type="entry name" value="LACTOYLGLUTATHIONE LYASE"/>
    <property type="match status" value="1"/>
</dbReference>
<evidence type="ECO:0000256" key="2">
    <source>
        <dbReference type="ARBA" id="ARBA00001967"/>
    </source>
</evidence>
<evidence type="ECO:0000256" key="3">
    <source>
        <dbReference type="ARBA" id="ARBA00022596"/>
    </source>
</evidence>
<evidence type="ECO:0000256" key="8">
    <source>
        <dbReference type="ARBA" id="ARBA00033298"/>
    </source>
</evidence>
<evidence type="ECO:0000256" key="7">
    <source>
        <dbReference type="ARBA" id="ARBA00032460"/>
    </source>
</evidence>
<dbReference type="InterPro" id="IPR004360">
    <property type="entry name" value="Glyas_Fos-R_dOase_dom"/>
</dbReference>
<dbReference type="Pfam" id="PF11964">
    <property type="entry name" value="SpoIIAA-like"/>
    <property type="match status" value="1"/>
</dbReference>
<evidence type="ECO:0000313" key="10">
    <source>
        <dbReference type="EMBL" id="ASG67964.1"/>
    </source>
</evidence>
<name>A0ABN5AWE5_9GAMM</name>
<evidence type="ECO:0000313" key="11">
    <source>
        <dbReference type="Proteomes" id="UP000249910"/>
    </source>
</evidence>
<evidence type="ECO:0000256" key="1">
    <source>
        <dbReference type="ARBA" id="ARBA00001947"/>
    </source>
</evidence>
<dbReference type="SUPFAM" id="SSF52091">
    <property type="entry name" value="SpoIIaa-like"/>
    <property type="match status" value="1"/>
</dbReference>
<accession>A0ABN5AWE5</accession>
<evidence type="ECO:0000256" key="5">
    <source>
        <dbReference type="ARBA" id="ARBA00030291"/>
    </source>
</evidence>
<dbReference type="PROSITE" id="PS51819">
    <property type="entry name" value="VOC"/>
    <property type="match status" value="1"/>
</dbReference>
<dbReference type="EMBL" id="CP022132">
    <property type="protein sequence ID" value="ASG67964.1"/>
    <property type="molecule type" value="Genomic_DNA"/>
</dbReference>
<comment type="cofactor">
    <cofactor evidence="1">
        <name>Zn(2+)</name>
        <dbReference type="ChEBI" id="CHEBI:29105"/>
    </cofactor>
</comment>
<dbReference type="RefSeq" id="WP_088772477.1">
    <property type="nucleotide sequence ID" value="NZ_AP023082.1"/>
</dbReference>
<dbReference type="InterPro" id="IPR029068">
    <property type="entry name" value="Glyas_Bleomycin-R_OHBP_Dase"/>
</dbReference>
<dbReference type="SUPFAM" id="SSF54593">
    <property type="entry name" value="Glyoxalase/Bleomycin resistance protein/Dihydroxybiphenyl dioxygenase"/>
    <property type="match status" value="1"/>
</dbReference>
<keyword evidence="11" id="KW-1185">Reference proteome</keyword>
<dbReference type="NCBIfam" id="TIGR00068">
    <property type="entry name" value="glyox_I"/>
    <property type="match status" value="1"/>
</dbReference>
<dbReference type="InterPro" id="IPR036513">
    <property type="entry name" value="STAS_dom_sf"/>
</dbReference>
<evidence type="ECO:0000256" key="6">
    <source>
        <dbReference type="ARBA" id="ARBA00030892"/>
    </source>
</evidence>
<dbReference type="InterPro" id="IPR004361">
    <property type="entry name" value="Glyoxalase_1"/>
</dbReference>
<sequence length="263" mass="30403">MFTVSNENGYTKINVQGKLKHTDYTDVLIPKLDEIAKQGSIKALIEMRDFSGIEFKALIDDLKTEFKHRKDFEKIAVVTDSLWVNTSIDIFKRFFAGEIQTFSDETWAKNWLVSFKMRYLHTMIRVKNLEESLDFYCNKLGLKEVSRHDNEQGKFTLVFLAAHDDYDIAKIDKAPLIELTYNWSSDEVYEGGRNFGHLAFSVDNIYDICQNLMDQGVLIHRPPRDGHMAFIKSPDGISIELIQKGEALEKKEPWGSMENTGTW</sequence>